<dbReference type="InterPro" id="IPR036188">
    <property type="entry name" value="FAD/NAD-bd_sf"/>
</dbReference>
<keyword evidence="1" id="KW-0285">Flavoprotein</keyword>
<dbReference type="InterPro" id="IPR050097">
    <property type="entry name" value="Ferredoxin-NADP_redctase_2"/>
</dbReference>
<dbReference type="Gene3D" id="3.50.50.60">
    <property type="entry name" value="FAD/NAD(P)-binding domain"/>
    <property type="match status" value="2"/>
</dbReference>
<proteinExistence type="predicted"/>
<sequence>MTEQLRDRYDVVVIGGGAAGLNGALMLARSRRSVVVLDAGSPRNAPAEGVHGLLARDGMPPAELLERGRGEVRRYGGQVVTGTVTGAAREAGSFTVALEGGQTVRARRLLVTTGLVDELPDVQGLRERWGRDVVHCPYCHGWEVRDQAIGILSGGPTSVHQALLFRQLSADVVFFAHTAPPPAGEQAEQLAARGVRVVEGKVTALEIVGDRIAGVRLVDGSVVARDALAVAPRMVARADFLAGLGLRPAEHPSGAGEHVPSDAAGRTDVPGVWVAGNVTDLAAQVGAAAAAGAMAGAQINADLVAEEARRAVEARRDPFSAEAEARVCEAVMGDRRHGL</sequence>
<reference evidence="5 6" key="1">
    <citation type="journal article" date="2019" name="Int. J. Syst. Evol. Microbiol.">
        <title>The Global Catalogue of Microorganisms (GCM) 10K type strain sequencing project: providing services to taxonomists for standard genome sequencing and annotation.</title>
        <authorList>
            <consortium name="The Broad Institute Genomics Platform"/>
            <consortium name="The Broad Institute Genome Sequencing Center for Infectious Disease"/>
            <person name="Wu L."/>
            <person name="Ma J."/>
        </authorList>
    </citation>
    <scope>NUCLEOTIDE SEQUENCE [LARGE SCALE GENOMIC DNA]</scope>
    <source>
        <strain evidence="5 6">JCM 13850</strain>
    </source>
</reference>
<dbReference type="SUPFAM" id="SSF51905">
    <property type="entry name" value="FAD/NAD(P)-binding domain"/>
    <property type="match status" value="1"/>
</dbReference>
<evidence type="ECO:0000256" key="3">
    <source>
        <dbReference type="ARBA" id="ARBA00048132"/>
    </source>
</evidence>
<feature type="domain" description="FAD/NAD(P)-binding" evidence="4">
    <location>
        <begin position="9"/>
        <end position="292"/>
    </location>
</feature>
<comment type="catalytic activity">
    <reaction evidence="3">
        <text>[thioredoxin]-dithiol + NADP(+) = [thioredoxin]-disulfide + NADPH + H(+)</text>
        <dbReference type="Rhea" id="RHEA:20345"/>
        <dbReference type="Rhea" id="RHEA-COMP:10698"/>
        <dbReference type="Rhea" id="RHEA-COMP:10700"/>
        <dbReference type="ChEBI" id="CHEBI:15378"/>
        <dbReference type="ChEBI" id="CHEBI:29950"/>
        <dbReference type="ChEBI" id="CHEBI:50058"/>
        <dbReference type="ChEBI" id="CHEBI:57783"/>
        <dbReference type="ChEBI" id="CHEBI:58349"/>
        <dbReference type="EC" id="1.8.1.9"/>
    </reaction>
</comment>
<evidence type="ECO:0000313" key="6">
    <source>
        <dbReference type="Proteomes" id="UP001501020"/>
    </source>
</evidence>
<dbReference type="Proteomes" id="UP001501020">
    <property type="component" value="Unassembled WGS sequence"/>
</dbReference>
<comment type="caution">
    <text evidence="5">The sequence shown here is derived from an EMBL/GenBank/DDBJ whole genome shotgun (WGS) entry which is preliminary data.</text>
</comment>
<keyword evidence="6" id="KW-1185">Reference proteome</keyword>
<dbReference type="PANTHER" id="PTHR48105">
    <property type="entry name" value="THIOREDOXIN REDUCTASE 1-RELATED-RELATED"/>
    <property type="match status" value="1"/>
</dbReference>
<evidence type="ECO:0000313" key="5">
    <source>
        <dbReference type="EMBL" id="GAA2153340.1"/>
    </source>
</evidence>
<dbReference type="InterPro" id="IPR023753">
    <property type="entry name" value="FAD/NAD-binding_dom"/>
</dbReference>
<evidence type="ECO:0000256" key="1">
    <source>
        <dbReference type="ARBA" id="ARBA00022630"/>
    </source>
</evidence>
<organism evidence="5 6">
    <name type="scientific">Actinomadura napierensis</name>
    <dbReference type="NCBI Taxonomy" id="267854"/>
    <lineage>
        <taxon>Bacteria</taxon>
        <taxon>Bacillati</taxon>
        <taxon>Actinomycetota</taxon>
        <taxon>Actinomycetes</taxon>
        <taxon>Streptosporangiales</taxon>
        <taxon>Thermomonosporaceae</taxon>
        <taxon>Actinomadura</taxon>
    </lineage>
</organism>
<dbReference type="EMBL" id="BAAAMR010000062">
    <property type="protein sequence ID" value="GAA2153340.1"/>
    <property type="molecule type" value="Genomic_DNA"/>
</dbReference>
<dbReference type="Pfam" id="PF07992">
    <property type="entry name" value="Pyr_redox_2"/>
    <property type="match status" value="1"/>
</dbReference>
<gene>
    <name evidence="5" type="ORF">GCM10009727_59680</name>
</gene>
<dbReference type="RefSeq" id="WP_344274409.1">
    <property type="nucleotide sequence ID" value="NZ_BAAAMR010000062.1"/>
</dbReference>
<protein>
    <submittedName>
        <fullName evidence="5">NAD(P)/FAD-dependent oxidoreductase</fullName>
    </submittedName>
</protein>
<dbReference type="PRINTS" id="PR00469">
    <property type="entry name" value="PNDRDTASEII"/>
</dbReference>
<dbReference type="PRINTS" id="PR00368">
    <property type="entry name" value="FADPNR"/>
</dbReference>
<evidence type="ECO:0000259" key="4">
    <source>
        <dbReference type="Pfam" id="PF07992"/>
    </source>
</evidence>
<name>A0ABN3A3P5_9ACTN</name>
<accession>A0ABN3A3P5</accession>
<evidence type="ECO:0000256" key="2">
    <source>
        <dbReference type="ARBA" id="ARBA00023002"/>
    </source>
</evidence>
<keyword evidence="2" id="KW-0560">Oxidoreductase</keyword>